<dbReference type="Gene3D" id="1.20.1250.20">
    <property type="entry name" value="MFS general substrate transporter like domains"/>
    <property type="match status" value="1"/>
</dbReference>
<evidence type="ECO:0000256" key="5">
    <source>
        <dbReference type="ARBA" id="ARBA00022989"/>
    </source>
</evidence>
<evidence type="ECO:0000256" key="4">
    <source>
        <dbReference type="ARBA" id="ARBA00022692"/>
    </source>
</evidence>
<evidence type="ECO:0000256" key="3">
    <source>
        <dbReference type="ARBA" id="ARBA00022475"/>
    </source>
</evidence>
<evidence type="ECO:0000259" key="9">
    <source>
        <dbReference type="PROSITE" id="PS50850"/>
    </source>
</evidence>
<evidence type="ECO:0000256" key="8">
    <source>
        <dbReference type="SAM" id="Phobius"/>
    </source>
</evidence>
<dbReference type="Pfam" id="PF07690">
    <property type="entry name" value="MFS_1"/>
    <property type="match status" value="1"/>
</dbReference>
<evidence type="ECO:0000256" key="6">
    <source>
        <dbReference type="ARBA" id="ARBA00023136"/>
    </source>
</evidence>
<dbReference type="SUPFAM" id="SSF103473">
    <property type="entry name" value="MFS general substrate transporter"/>
    <property type="match status" value="1"/>
</dbReference>
<evidence type="ECO:0000256" key="7">
    <source>
        <dbReference type="SAM" id="MobiDB-lite"/>
    </source>
</evidence>
<feature type="region of interest" description="Disordered" evidence="7">
    <location>
        <begin position="457"/>
        <end position="480"/>
    </location>
</feature>
<feature type="transmembrane region" description="Helical" evidence="8">
    <location>
        <begin position="113"/>
        <end position="130"/>
    </location>
</feature>
<protein>
    <submittedName>
        <fullName evidence="10">MFS transporter</fullName>
    </submittedName>
</protein>
<dbReference type="InterPro" id="IPR036259">
    <property type="entry name" value="MFS_trans_sf"/>
</dbReference>
<keyword evidence="6 8" id="KW-0472">Membrane</keyword>
<dbReference type="AlphaFoldDB" id="A0A455T4K7"/>
<keyword evidence="5 8" id="KW-1133">Transmembrane helix</keyword>
<dbReference type="InterPro" id="IPR011701">
    <property type="entry name" value="MFS"/>
</dbReference>
<feature type="transmembrane region" description="Helical" evidence="8">
    <location>
        <begin position="294"/>
        <end position="313"/>
    </location>
</feature>
<dbReference type="PROSITE" id="PS50850">
    <property type="entry name" value="MFS"/>
    <property type="match status" value="1"/>
</dbReference>
<feature type="transmembrane region" description="Helical" evidence="8">
    <location>
        <begin position="325"/>
        <end position="346"/>
    </location>
</feature>
<dbReference type="CDD" id="cd06173">
    <property type="entry name" value="MFS_MefA_like"/>
    <property type="match status" value="1"/>
</dbReference>
<comment type="subcellular location">
    <subcellularLocation>
        <location evidence="1">Cell membrane</location>
        <topology evidence="1">Multi-pass membrane protein</topology>
    </subcellularLocation>
</comment>
<dbReference type="InterPro" id="IPR020846">
    <property type="entry name" value="MFS_dom"/>
</dbReference>
<feature type="transmembrane region" description="Helical" evidence="8">
    <location>
        <begin position="192"/>
        <end position="212"/>
    </location>
</feature>
<keyword evidence="2" id="KW-0813">Transport</keyword>
<dbReference type="EMBL" id="AP019377">
    <property type="protein sequence ID" value="BBH94908.1"/>
    <property type="molecule type" value="Genomic_DNA"/>
</dbReference>
<feature type="transmembrane region" description="Helical" evidence="8">
    <location>
        <begin position="358"/>
        <end position="378"/>
    </location>
</feature>
<feature type="domain" description="Major facilitator superfamily (MFS) profile" evidence="9">
    <location>
        <begin position="257"/>
        <end position="480"/>
    </location>
</feature>
<evidence type="ECO:0000256" key="2">
    <source>
        <dbReference type="ARBA" id="ARBA00022448"/>
    </source>
</evidence>
<dbReference type="GO" id="GO:0022857">
    <property type="term" value="F:transmembrane transporter activity"/>
    <property type="evidence" value="ECO:0007669"/>
    <property type="project" value="InterPro"/>
</dbReference>
<evidence type="ECO:0000256" key="1">
    <source>
        <dbReference type="ARBA" id="ARBA00004651"/>
    </source>
</evidence>
<sequence length="480" mass="52602">MAVARSKQGGGFKTLLRKKNFVYLWLAQLISMTILNASNYAIMVLVEEVTGSTTLVGVAIISFSLPALLFSAPAGVFVDRFDKRLILWGSNCLRAIASFGFVISLLIDSRQLIPAYLLTFLISSIGQFFTPAESSTIPLLVDEDELMPALALFNITFMTSMALGMIIFAPLVLSLLSPFQLFSLTVQPVETLYFLIGLLYLVCAGLILLIPARAFEQHAPRRSAASSEDLATQSLSLFGNIGSEMRQGWLFIRQNKPLLLAVVQLSFAGILLSLVAELATALVTRLFLLPADTLAFVFAPAGIGLVLGSLFMPRITRRLGISRSILLGCVGFALIILLLPLLTLVARSLEPVGWNTHPLFLGCAALIMFLGGIALDCINIPAQTRVQEETPEWIKGRVLALQLMLYNAGTIPVILLTGAATDLLGIDRVIYLLSLAILLFALWGFFYERRYPPTPPCLQEEPEEEYGHEELETETDEISR</sequence>
<proteinExistence type="predicted"/>
<feature type="transmembrane region" description="Helical" evidence="8">
    <location>
        <begin position="151"/>
        <end position="172"/>
    </location>
</feature>
<feature type="compositionally biased region" description="Acidic residues" evidence="7">
    <location>
        <begin position="460"/>
        <end position="480"/>
    </location>
</feature>
<feature type="transmembrane region" description="Helical" evidence="8">
    <location>
        <begin position="398"/>
        <end position="417"/>
    </location>
</feature>
<keyword evidence="4 8" id="KW-0812">Transmembrane</keyword>
<reference evidence="10" key="1">
    <citation type="submission" date="2018-12" db="EMBL/GenBank/DDBJ databases">
        <title>Novel natural products biosynthetic potential of the class Ktedonobacteria.</title>
        <authorList>
            <person name="Zheng Y."/>
            <person name="Saitou A."/>
            <person name="Wang C.M."/>
            <person name="Toyoda A."/>
            <person name="Minakuchi Y."/>
            <person name="Sekiguchi Y."/>
            <person name="Ueda K."/>
            <person name="Takano H."/>
            <person name="Sakai Y."/>
            <person name="Yokota A."/>
            <person name="Yabe S."/>
        </authorList>
    </citation>
    <scope>NUCLEOTIDE SEQUENCE</scope>
    <source>
        <strain evidence="10">A3-2</strain>
    </source>
</reference>
<feature type="transmembrane region" description="Helical" evidence="8">
    <location>
        <begin position="258"/>
        <end position="288"/>
    </location>
</feature>
<feature type="transmembrane region" description="Helical" evidence="8">
    <location>
        <begin position="85"/>
        <end position="107"/>
    </location>
</feature>
<organism evidence="10">
    <name type="scientific">Thermogemmatispora argillosa</name>
    <dbReference type="NCBI Taxonomy" id="2045280"/>
    <lineage>
        <taxon>Bacteria</taxon>
        <taxon>Bacillati</taxon>
        <taxon>Chloroflexota</taxon>
        <taxon>Ktedonobacteria</taxon>
        <taxon>Thermogemmatisporales</taxon>
        <taxon>Thermogemmatisporaceae</taxon>
        <taxon>Thermogemmatispora</taxon>
    </lineage>
</organism>
<keyword evidence="3" id="KW-1003">Cell membrane</keyword>
<evidence type="ECO:0000313" key="10">
    <source>
        <dbReference type="EMBL" id="BBH94908.1"/>
    </source>
</evidence>
<dbReference type="PANTHER" id="PTHR43266:SF2">
    <property type="entry name" value="MAJOR FACILITATOR SUPERFAMILY (MFS) PROFILE DOMAIN-CONTAINING PROTEIN"/>
    <property type="match status" value="1"/>
</dbReference>
<accession>A0A455T4K7</accession>
<feature type="transmembrane region" description="Helical" evidence="8">
    <location>
        <begin position="429"/>
        <end position="446"/>
    </location>
</feature>
<dbReference type="PANTHER" id="PTHR43266">
    <property type="entry name" value="MACROLIDE-EFFLUX PROTEIN"/>
    <property type="match status" value="1"/>
</dbReference>
<feature type="transmembrane region" description="Helical" evidence="8">
    <location>
        <begin position="21"/>
        <end position="43"/>
    </location>
</feature>
<gene>
    <name evidence="10" type="ORF">KTA_31070</name>
</gene>
<name>A0A455T4K7_9CHLR</name>
<dbReference type="GO" id="GO:0005886">
    <property type="term" value="C:plasma membrane"/>
    <property type="evidence" value="ECO:0007669"/>
    <property type="project" value="UniProtKB-SubCell"/>
</dbReference>
<feature type="transmembrane region" description="Helical" evidence="8">
    <location>
        <begin position="55"/>
        <end position="78"/>
    </location>
</feature>